<dbReference type="RefSeq" id="WP_066061855.1">
    <property type="nucleotide sequence ID" value="NZ_CP013015.1"/>
</dbReference>
<proteinExistence type="predicted"/>
<reference evidence="1 2" key="1">
    <citation type="submission" date="2015-10" db="EMBL/GenBank/DDBJ databases">
        <title>Candidatus Desulfofervidus auxilii, a hydrogenotrophic sulfate-reducing bacterium involved in the thermophilic anaerobic oxidation of methane.</title>
        <authorList>
            <person name="Krukenberg V."/>
            <person name="Richter M."/>
            <person name="Wegener G."/>
        </authorList>
    </citation>
    <scope>NUCLEOTIDE SEQUENCE [LARGE SCALE GENOMIC DNA]</scope>
    <source>
        <strain evidence="1 2">HS1</strain>
    </source>
</reference>
<protein>
    <submittedName>
        <fullName evidence="1">Uncharacterized protein</fullName>
    </submittedName>
</protein>
<name>A0A7U4QK31_DESA2</name>
<evidence type="ECO:0000313" key="1">
    <source>
        <dbReference type="EMBL" id="AMM40811.1"/>
    </source>
</evidence>
<accession>A0A7U4QK31</accession>
<sequence>MNKKILIPFLISAILIFTHLGGFCDELEDAKRAGENLGNTVRDTLGSPEGMNERVVKPIMSGETLMKTVETSYECSTNHRLYISLTECQEKCPGNCQEYQGFNAQLECPSAVEFLKITVIPSGTNDFSMVISQDTDYDGNPNFTFTPTFKDFAGNDTQYASGVCTHGVVVCSPGTWDRCAYYAWGVDENSHLTLSPVSDMSGAGQCYCVNNSCGGVLPSMFQDVLQDLGAGASMVLAQAKNIAVSKAELKLDELSIRFYGQSSDKCVHVADPTYEQGSSASRTNPQALEEGYQTGFLPVDEEIAAQSTDPDSYYSQLSGSTAMNEGHRGYFCTITHDFTTQEVTNDPITGTIGTPIPPAGNNYWGKGLHIITGQVDLGDKRIISARLPLIAYDDEIRVYVNEHLVYEDWPIPPLTDREGDVRWFGYDIPILQYLHSGTNEFRATVSVGSDGGEGWFTYEIITAEQQPVVTSSGGCNPSENCTLKDVQICDYAGNCIYTLRNGESTGKTPVPSCKAYQDSNNGHRYRICVDGTQMTSTDLDTDETTVLASGVDMWWMVKKRYDCNENYTYDADLSRATTALQTANSQTGTYEDPVIGTGNIPLNQFPTDYQECEMVCAVTRIETDTTAYPQPDPLDENKATATTSATMKEYIIKKCTQDAEGTWHCPLEEGETRYKPVDTECGCIDMFSEAASAMQAVYEASRDMICSTDQP</sequence>
<dbReference type="EMBL" id="CP013015">
    <property type="protein sequence ID" value="AMM40811.1"/>
    <property type="molecule type" value="Genomic_DNA"/>
</dbReference>
<dbReference type="AlphaFoldDB" id="A0A7U4QK31"/>
<gene>
    <name evidence="1" type="ORF">HS1_001007</name>
</gene>
<dbReference type="OrthoDB" id="5363027at2"/>
<dbReference type="KEGG" id="daw:HS1_001007"/>
<dbReference type="Proteomes" id="UP000070560">
    <property type="component" value="Chromosome"/>
</dbReference>
<organism evidence="1 2">
    <name type="scientific">Desulfofervidus auxilii</name>
    <dbReference type="NCBI Taxonomy" id="1621989"/>
    <lineage>
        <taxon>Bacteria</taxon>
        <taxon>Pseudomonadati</taxon>
        <taxon>Thermodesulfobacteriota</taxon>
        <taxon>Candidatus Desulfofervidia</taxon>
        <taxon>Candidatus Desulfofervidales</taxon>
        <taxon>Candidatus Desulfofervidaceae</taxon>
        <taxon>Candidatus Desulfofervidus</taxon>
    </lineage>
</organism>
<evidence type="ECO:0000313" key="2">
    <source>
        <dbReference type="Proteomes" id="UP000070560"/>
    </source>
</evidence>
<keyword evidence="2" id="KW-1185">Reference proteome</keyword>